<dbReference type="InterPro" id="IPR049627">
    <property type="entry name" value="SLX8"/>
</dbReference>
<gene>
    <name evidence="7" type="ORF">BJ878DRAFT_544589</name>
</gene>
<dbReference type="InterPro" id="IPR017907">
    <property type="entry name" value="Znf_RING_CS"/>
</dbReference>
<dbReference type="Pfam" id="PF13920">
    <property type="entry name" value="zf-C3HC4_3"/>
    <property type="match status" value="1"/>
</dbReference>
<dbReference type="PANTHER" id="PTHR47094">
    <property type="entry name" value="ELFLESS, ISOFORM B"/>
    <property type="match status" value="1"/>
</dbReference>
<evidence type="ECO:0000256" key="4">
    <source>
        <dbReference type="PROSITE-ProRule" id="PRU00175"/>
    </source>
</evidence>
<feature type="region of interest" description="Disordered" evidence="5">
    <location>
        <begin position="1"/>
        <end position="41"/>
    </location>
</feature>
<evidence type="ECO:0000313" key="8">
    <source>
        <dbReference type="Proteomes" id="UP000887226"/>
    </source>
</evidence>
<dbReference type="PANTHER" id="PTHR47094:SF1">
    <property type="entry name" value="RING-TYPE E3 UBIQUITIN TRANSFERASE"/>
    <property type="match status" value="1"/>
</dbReference>
<keyword evidence="3" id="KW-0862">Zinc</keyword>
<keyword evidence="8" id="KW-1185">Reference proteome</keyword>
<feature type="domain" description="RING-type" evidence="6">
    <location>
        <begin position="284"/>
        <end position="325"/>
    </location>
</feature>
<evidence type="ECO:0000256" key="3">
    <source>
        <dbReference type="ARBA" id="ARBA00022833"/>
    </source>
</evidence>
<keyword evidence="1" id="KW-0479">Metal-binding</keyword>
<dbReference type="InterPro" id="IPR001841">
    <property type="entry name" value="Znf_RING"/>
</dbReference>
<feature type="compositionally biased region" description="Polar residues" evidence="5">
    <location>
        <begin position="188"/>
        <end position="198"/>
    </location>
</feature>
<feature type="region of interest" description="Disordered" evidence="5">
    <location>
        <begin position="91"/>
        <end position="231"/>
    </location>
</feature>
<dbReference type="GO" id="GO:0033768">
    <property type="term" value="C:SUMO-targeted ubiquitin ligase complex"/>
    <property type="evidence" value="ECO:0007669"/>
    <property type="project" value="TreeGrafter"/>
</dbReference>
<dbReference type="Proteomes" id="UP000887226">
    <property type="component" value="Unassembled WGS sequence"/>
</dbReference>
<organism evidence="7 8">
    <name type="scientific">Calycina marina</name>
    <dbReference type="NCBI Taxonomy" id="1763456"/>
    <lineage>
        <taxon>Eukaryota</taxon>
        <taxon>Fungi</taxon>
        <taxon>Dikarya</taxon>
        <taxon>Ascomycota</taxon>
        <taxon>Pezizomycotina</taxon>
        <taxon>Leotiomycetes</taxon>
        <taxon>Helotiales</taxon>
        <taxon>Pezizellaceae</taxon>
        <taxon>Calycina</taxon>
    </lineage>
</organism>
<feature type="compositionally biased region" description="Polar residues" evidence="5">
    <location>
        <begin position="164"/>
        <end position="174"/>
    </location>
</feature>
<dbReference type="AlphaFoldDB" id="A0A9P7YYJ9"/>
<dbReference type="GO" id="GO:0032183">
    <property type="term" value="F:SUMO binding"/>
    <property type="evidence" value="ECO:0007669"/>
    <property type="project" value="TreeGrafter"/>
</dbReference>
<name>A0A9P7YYJ9_9HELO</name>
<accession>A0A9P7YYJ9</accession>
<evidence type="ECO:0000256" key="5">
    <source>
        <dbReference type="SAM" id="MobiDB-lite"/>
    </source>
</evidence>
<dbReference type="SUPFAM" id="SSF57850">
    <property type="entry name" value="RING/U-box"/>
    <property type="match status" value="1"/>
</dbReference>
<evidence type="ECO:0000256" key="1">
    <source>
        <dbReference type="ARBA" id="ARBA00022723"/>
    </source>
</evidence>
<reference evidence="7" key="1">
    <citation type="journal article" date="2021" name="IMA Fungus">
        <title>Genomic characterization of three marine fungi, including Emericellopsis atlantica sp. nov. with signatures of a generalist lifestyle and marine biomass degradation.</title>
        <authorList>
            <person name="Hagestad O.C."/>
            <person name="Hou L."/>
            <person name="Andersen J.H."/>
            <person name="Hansen E.H."/>
            <person name="Altermark B."/>
            <person name="Li C."/>
            <person name="Kuhnert E."/>
            <person name="Cox R.J."/>
            <person name="Crous P.W."/>
            <person name="Spatafora J.W."/>
            <person name="Lail K."/>
            <person name="Amirebrahimi M."/>
            <person name="Lipzen A."/>
            <person name="Pangilinan J."/>
            <person name="Andreopoulos W."/>
            <person name="Hayes R.D."/>
            <person name="Ng V."/>
            <person name="Grigoriev I.V."/>
            <person name="Jackson S.A."/>
            <person name="Sutton T.D.S."/>
            <person name="Dobson A.D.W."/>
            <person name="Rama T."/>
        </authorList>
    </citation>
    <scope>NUCLEOTIDE SEQUENCE</scope>
    <source>
        <strain evidence="7">TRa3180A</strain>
    </source>
</reference>
<feature type="compositionally biased region" description="Polar residues" evidence="5">
    <location>
        <begin position="1"/>
        <end position="19"/>
    </location>
</feature>
<evidence type="ECO:0000259" key="6">
    <source>
        <dbReference type="PROSITE" id="PS50089"/>
    </source>
</evidence>
<protein>
    <recommendedName>
        <fullName evidence="6">RING-type domain-containing protein</fullName>
    </recommendedName>
</protein>
<comment type="caution">
    <text evidence="7">The sequence shown here is derived from an EMBL/GenBank/DDBJ whole genome shotgun (WGS) entry which is preliminary data.</text>
</comment>
<dbReference type="Gene3D" id="3.30.40.10">
    <property type="entry name" value="Zinc/RING finger domain, C3HC4 (zinc finger)"/>
    <property type="match status" value="1"/>
</dbReference>
<dbReference type="GO" id="GO:0061630">
    <property type="term" value="F:ubiquitin protein ligase activity"/>
    <property type="evidence" value="ECO:0007669"/>
    <property type="project" value="InterPro"/>
</dbReference>
<feature type="compositionally biased region" description="Polar residues" evidence="5">
    <location>
        <begin position="140"/>
        <end position="152"/>
    </location>
</feature>
<evidence type="ECO:0000256" key="2">
    <source>
        <dbReference type="ARBA" id="ARBA00022771"/>
    </source>
</evidence>
<dbReference type="GO" id="GO:0140082">
    <property type="term" value="F:SUMO-ubiquitin ligase activity"/>
    <property type="evidence" value="ECO:0007669"/>
    <property type="project" value="TreeGrafter"/>
</dbReference>
<keyword evidence="2 4" id="KW-0863">Zinc-finger</keyword>
<dbReference type="GO" id="GO:0008270">
    <property type="term" value="F:zinc ion binding"/>
    <property type="evidence" value="ECO:0007669"/>
    <property type="project" value="UniProtKB-KW"/>
</dbReference>
<dbReference type="OrthoDB" id="6270329at2759"/>
<dbReference type="EMBL" id="MU254114">
    <property type="protein sequence ID" value="KAG9242095.1"/>
    <property type="molecule type" value="Genomic_DNA"/>
</dbReference>
<sequence length="363" mass="40218">MSQQSQSAFDSRSHTPQHQEQYDQESLFGVPQRPYGDPDVLFDDNFGLDMNHLAAWDVPQALDFNSPLQQIFSPSPPFEIEPALQRVPSRSPIYFNLPSSPPPPPNQHRAESVSRRLSINQRLRPDTLAHARESIEPLFSNPSADYEYNSTPEPEANATALSRAATSRPGTSHSAVVDLTNSPPPETAPSSRNANTNTHGKRQIRALSNDLQVLDSGPKRARVGSKSESKVQKKEFEHADVVDLLDIDSHESYEAIKAKEHANIIARQKLEEANRPVKLSDFQCIICLDSPTDLTTTHCGHLFCSECLFQSLTAGTGRKCCPVCRSAIVNTQPGKKPAKNGLFPLEMKFMTENKKGKQPAVRC</sequence>
<dbReference type="SMART" id="SM00184">
    <property type="entry name" value="RING"/>
    <property type="match status" value="1"/>
</dbReference>
<dbReference type="InterPro" id="IPR013083">
    <property type="entry name" value="Znf_RING/FYVE/PHD"/>
</dbReference>
<feature type="compositionally biased region" description="Basic and acidic residues" evidence="5">
    <location>
        <begin position="123"/>
        <end position="135"/>
    </location>
</feature>
<dbReference type="PROSITE" id="PS00518">
    <property type="entry name" value="ZF_RING_1"/>
    <property type="match status" value="1"/>
</dbReference>
<proteinExistence type="predicted"/>
<evidence type="ECO:0000313" key="7">
    <source>
        <dbReference type="EMBL" id="KAG9242095.1"/>
    </source>
</evidence>
<dbReference type="PROSITE" id="PS50089">
    <property type="entry name" value="ZF_RING_2"/>
    <property type="match status" value="1"/>
</dbReference>
<dbReference type="GO" id="GO:0006511">
    <property type="term" value="P:ubiquitin-dependent protein catabolic process"/>
    <property type="evidence" value="ECO:0007669"/>
    <property type="project" value="TreeGrafter"/>
</dbReference>